<keyword evidence="3" id="KW-0645">Protease</keyword>
<evidence type="ECO:0000313" key="4">
    <source>
        <dbReference type="Proteomes" id="UP000199518"/>
    </source>
</evidence>
<keyword evidence="3" id="KW-0067">ATP-binding</keyword>
<dbReference type="EMBL" id="FOQD01000001">
    <property type="protein sequence ID" value="SFH52934.1"/>
    <property type="molecule type" value="Genomic_DNA"/>
</dbReference>
<protein>
    <submittedName>
        <fullName evidence="3">ATP-dependent Clp protease ATP-binding subunit ClpC</fullName>
    </submittedName>
</protein>
<dbReference type="InterPro" id="IPR004176">
    <property type="entry name" value="Clp_R_N"/>
</dbReference>
<dbReference type="Proteomes" id="UP000199518">
    <property type="component" value="Unassembled WGS sequence"/>
</dbReference>
<dbReference type="SUPFAM" id="SSF81923">
    <property type="entry name" value="Double Clp-N motif"/>
    <property type="match status" value="1"/>
</dbReference>
<dbReference type="OrthoDB" id="286279at2"/>
<evidence type="ECO:0000313" key="3">
    <source>
        <dbReference type="EMBL" id="SFH52934.1"/>
    </source>
</evidence>
<feature type="domain" description="Clp R" evidence="2">
    <location>
        <begin position="18"/>
        <end position="156"/>
    </location>
</feature>
<dbReference type="GO" id="GO:0005524">
    <property type="term" value="F:ATP binding"/>
    <property type="evidence" value="ECO:0007669"/>
    <property type="project" value="UniProtKB-KW"/>
</dbReference>
<accession>A0A1I3ASD7</accession>
<keyword evidence="3" id="KW-0547">Nucleotide-binding</keyword>
<dbReference type="InterPro" id="IPR036628">
    <property type="entry name" value="Clp_N_dom_sf"/>
</dbReference>
<reference evidence="4" key="1">
    <citation type="submission" date="2016-10" db="EMBL/GenBank/DDBJ databases">
        <authorList>
            <person name="Varghese N."/>
            <person name="Submissions S."/>
        </authorList>
    </citation>
    <scope>NUCLEOTIDE SEQUENCE [LARGE SCALE GENOMIC DNA]</scope>
    <source>
        <strain evidence="4">DSM 26348</strain>
    </source>
</reference>
<evidence type="ECO:0000259" key="2">
    <source>
        <dbReference type="PROSITE" id="PS51903"/>
    </source>
</evidence>
<dbReference type="AlphaFoldDB" id="A0A1I3ASD7"/>
<dbReference type="Gene3D" id="1.10.1780.10">
    <property type="entry name" value="Clp, N-terminal domain"/>
    <property type="match status" value="1"/>
</dbReference>
<dbReference type="PROSITE" id="PS51903">
    <property type="entry name" value="CLP_R"/>
    <property type="match status" value="1"/>
</dbReference>
<keyword evidence="3" id="KW-0378">Hydrolase</keyword>
<gene>
    <name evidence="3" type="ORF">SAMN05421753_10132</name>
</gene>
<keyword evidence="1" id="KW-0677">Repeat</keyword>
<name>A0A1I3ASD7_9PLAN</name>
<sequence length="157" mass="17358">MTGPQNEWYSSLIPDTFGDQLTDRARDVLFVARRHSNDCGRHFTTPEDVLWGFTRSSSGMAISILRDMGLTHGPTFDEAEPETPIPCEGDRTSNPALQEMFSSAVQQAEAFGHNYIGTEHLLLGLLSGNSPAALWLRQRGIDTAAVRAKVDQLMNDH</sequence>
<dbReference type="Pfam" id="PF02861">
    <property type="entry name" value="Clp_N"/>
    <property type="match status" value="1"/>
</dbReference>
<evidence type="ECO:0000256" key="1">
    <source>
        <dbReference type="PROSITE-ProRule" id="PRU01251"/>
    </source>
</evidence>
<organism evidence="3 4">
    <name type="scientific">Planctomicrobium piriforme</name>
    <dbReference type="NCBI Taxonomy" id="1576369"/>
    <lineage>
        <taxon>Bacteria</taxon>
        <taxon>Pseudomonadati</taxon>
        <taxon>Planctomycetota</taxon>
        <taxon>Planctomycetia</taxon>
        <taxon>Planctomycetales</taxon>
        <taxon>Planctomycetaceae</taxon>
        <taxon>Planctomicrobium</taxon>
    </lineage>
</organism>
<dbReference type="STRING" id="1576369.SAMN05421753_10132"/>
<dbReference type="GO" id="GO:0006508">
    <property type="term" value="P:proteolysis"/>
    <property type="evidence" value="ECO:0007669"/>
    <property type="project" value="UniProtKB-KW"/>
</dbReference>
<keyword evidence="4" id="KW-1185">Reference proteome</keyword>
<dbReference type="GO" id="GO:0008233">
    <property type="term" value="F:peptidase activity"/>
    <property type="evidence" value="ECO:0007669"/>
    <property type="project" value="UniProtKB-KW"/>
</dbReference>
<proteinExistence type="predicted"/>